<evidence type="ECO:0000313" key="5">
    <source>
        <dbReference type="Proteomes" id="UP000011080"/>
    </source>
</evidence>
<name>L8HYX8_9CETA</name>
<dbReference type="AlphaFoldDB" id="L8HYX8"/>
<sequence length="361" mass="39864">TEPDGLLRTNYSCVLTNVGAALHGFHDVMKDISKHYSQKATIELELPTTTQKLITTNDCILSSVVALTNGAGKIASFFSNNVDYFVASLSYGPKTGSGFISPLSAECMLQYKKKAAAYMKALRKPLLESVPYEEALANRRVLLSSTESREGLAQQEKEHWMLEAQLAKIKLEKENQRIADKLKSTSSGQVVGVAQEKAAVATATGQEEASAKAVPEPVHSASEIGILTRTSDSEAPDVESREDLIRNHYMTRIVELTSQLQLADSKSVHFYAECRALSKRLALAEKSKEALTEEMKVASQSISRLQDELTTTKRSYEDQLSMMSDHLCSMNETLSKQREEIDTLKMSSKVWEGRASLRSNS</sequence>
<evidence type="ECO:0000256" key="1">
    <source>
        <dbReference type="SAM" id="Coils"/>
    </source>
</evidence>
<dbReference type="PANTHER" id="PTHR21448:SF0">
    <property type="entry name" value="PROTEIN PHOSPHATASE 1 REGULATORY SUBUNIT 21"/>
    <property type="match status" value="1"/>
</dbReference>
<dbReference type="EMBL" id="JH882528">
    <property type="protein sequence ID" value="ELR49081.1"/>
    <property type="molecule type" value="Genomic_DNA"/>
</dbReference>
<dbReference type="PANTHER" id="PTHR21448">
    <property type="entry name" value="SMOOTH MUSCLE MYOSIN HEAVY CHAIN-RELATED"/>
    <property type="match status" value="1"/>
</dbReference>
<feature type="domain" description="Protein phosphatase 1 regulatory subunit 21 six-helix bundle" evidence="2">
    <location>
        <begin position="1"/>
        <end position="96"/>
    </location>
</feature>
<dbReference type="InterPro" id="IPR049372">
    <property type="entry name" value="PPP1R21_C"/>
</dbReference>
<keyword evidence="1" id="KW-0175">Coiled coil</keyword>
<dbReference type="InterPro" id="IPR040024">
    <property type="entry name" value="PPP1R21"/>
</dbReference>
<reference evidence="4 5" key="1">
    <citation type="journal article" date="2012" name="Nat. Genet.">
        <title>The yak genome and adaptation to life at high altitude.</title>
        <authorList>
            <person name="Qiu Q."/>
            <person name="Zhang G."/>
            <person name="Ma T."/>
            <person name="Qian W."/>
            <person name="Wang J."/>
            <person name="Ye Z."/>
            <person name="Cao C."/>
            <person name="Hu Q."/>
            <person name="Kim J."/>
            <person name="Larkin D.M."/>
            <person name="Auvil L."/>
            <person name="Capitanu B."/>
            <person name="Ma J."/>
            <person name="Lewin H.A."/>
            <person name="Qian X."/>
            <person name="Lang Y."/>
            <person name="Zhou R."/>
            <person name="Wang L."/>
            <person name="Wang K."/>
            <person name="Xia J."/>
            <person name="Liao S."/>
            <person name="Pan S."/>
            <person name="Lu X."/>
            <person name="Hou H."/>
            <person name="Wang Y."/>
            <person name="Zang X."/>
            <person name="Yin Y."/>
            <person name="Ma H."/>
            <person name="Zhang J."/>
            <person name="Wang Z."/>
            <person name="Zhang Y."/>
            <person name="Zhang D."/>
            <person name="Yonezawa T."/>
            <person name="Hasegawa M."/>
            <person name="Zhong Y."/>
            <person name="Liu W."/>
            <person name="Zhang Y."/>
            <person name="Huang Z."/>
            <person name="Zhang S."/>
            <person name="Long R."/>
            <person name="Yang H."/>
            <person name="Wang J."/>
            <person name="Lenstra J.A."/>
            <person name="Cooper D.N."/>
            <person name="Wu Y."/>
            <person name="Wang J."/>
            <person name="Shi P."/>
            <person name="Wang J."/>
            <person name="Liu J."/>
        </authorList>
    </citation>
    <scope>NUCLEOTIDE SEQUENCE [LARGE SCALE GENOMIC DNA]</scope>
    <source>
        <strain evidence="5">yakQH1</strain>
    </source>
</reference>
<dbReference type="STRING" id="72004.ENSBMUP00000014985"/>
<dbReference type="Pfam" id="PF10212">
    <property type="entry name" value="PPP1R21_helical"/>
    <property type="match status" value="1"/>
</dbReference>
<dbReference type="InterPro" id="IPR019348">
    <property type="entry name" value="PPP1R21_six_helix"/>
</dbReference>
<proteinExistence type="predicted"/>
<evidence type="ECO:0000259" key="2">
    <source>
        <dbReference type="Pfam" id="PF10212"/>
    </source>
</evidence>
<gene>
    <name evidence="4" type="ORF">M91_21437</name>
</gene>
<dbReference type="GO" id="GO:0005769">
    <property type="term" value="C:early endosome"/>
    <property type="evidence" value="ECO:0007669"/>
    <property type="project" value="TreeGrafter"/>
</dbReference>
<feature type="domain" description="Protein phosphatase 1 regulatory subunit 21 C-terminal" evidence="3">
    <location>
        <begin position="195"/>
        <end position="349"/>
    </location>
</feature>
<accession>L8HYX8</accession>
<dbReference type="Proteomes" id="UP000011080">
    <property type="component" value="Unassembled WGS sequence"/>
</dbReference>
<evidence type="ECO:0000259" key="3">
    <source>
        <dbReference type="Pfam" id="PF21636"/>
    </source>
</evidence>
<feature type="coiled-coil region" evidence="1">
    <location>
        <begin position="274"/>
        <end position="308"/>
    </location>
</feature>
<dbReference type="Pfam" id="PF21636">
    <property type="entry name" value="PPP1R21_C"/>
    <property type="match status" value="1"/>
</dbReference>
<feature type="non-terminal residue" evidence="4">
    <location>
        <position position="1"/>
    </location>
</feature>
<dbReference type="GO" id="GO:0016020">
    <property type="term" value="C:membrane"/>
    <property type="evidence" value="ECO:0007669"/>
    <property type="project" value="TreeGrafter"/>
</dbReference>
<evidence type="ECO:0000313" key="4">
    <source>
        <dbReference type="EMBL" id="ELR49081.1"/>
    </source>
</evidence>
<protein>
    <submittedName>
        <fullName evidence="4">KLRAQ motif-containing protein 1</fullName>
    </submittedName>
</protein>
<organism evidence="4 5">
    <name type="scientific">Bos mutus</name>
    <name type="common">wild yak</name>
    <dbReference type="NCBI Taxonomy" id="72004"/>
    <lineage>
        <taxon>Eukaryota</taxon>
        <taxon>Metazoa</taxon>
        <taxon>Chordata</taxon>
        <taxon>Craniata</taxon>
        <taxon>Vertebrata</taxon>
        <taxon>Euteleostomi</taxon>
        <taxon>Mammalia</taxon>
        <taxon>Eutheria</taxon>
        <taxon>Laurasiatheria</taxon>
        <taxon>Artiodactyla</taxon>
        <taxon>Ruminantia</taxon>
        <taxon>Pecora</taxon>
        <taxon>Bovidae</taxon>
        <taxon>Bovinae</taxon>
        <taxon>Bos</taxon>
    </lineage>
</organism>